<dbReference type="GO" id="GO:0042802">
    <property type="term" value="F:identical protein binding"/>
    <property type="evidence" value="ECO:0007669"/>
    <property type="project" value="InterPro"/>
</dbReference>
<sequence length="421" mass="45993">MPQKVVSALVECGHLDEVRRQARRGDWCCAREWASVLAARGERDAALGVLAPFADTGWWVAVEAVAEHLVGWGRTAEAIALVRPAAERGERSAIARLAGLLAGEGRIDEVIAVLAPHTTDTFRARELVDLTAGCGRDDTVLALLPTVPAEPPFGELPAVVGLPAEVLERQGRVDEALALLATRVHHPNGSVNVVQQYAETLARHAREAQLRDFADGPGGVHAASRLSVLLEEQGRVDDAVDALRPFVATGDPNPTVRTAEILFRHDRVDEAVELLRPEPGLAYYEAWVLQSLFIRLVERGRAQEALEIVDGLAAVGDMSVELFGLHVWLLGELGRTDQAIAEVRARPDVDTVNMRGRLVDFLTFTGHFDEAIGILTTESRNEWDVATLASLLVRVGRVEEAVTTWHERDITPRPKNYWGPP</sequence>
<dbReference type="Pfam" id="PF07721">
    <property type="entry name" value="TPR_4"/>
    <property type="match status" value="1"/>
</dbReference>
<evidence type="ECO:0000313" key="1">
    <source>
        <dbReference type="EMBL" id="OPC76583.1"/>
    </source>
</evidence>
<dbReference type="SUPFAM" id="SSF48452">
    <property type="entry name" value="TPR-like"/>
    <property type="match status" value="1"/>
</dbReference>
<organism evidence="1 2">
    <name type="scientific">Embleya scabrispora</name>
    <dbReference type="NCBI Taxonomy" id="159449"/>
    <lineage>
        <taxon>Bacteria</taxon>
        <taxon>Bacillati</taxon>
        <taxon>Actinomycetota</taxon>
        <taxon>Actinomycetes</taxon>
        <taxon>Kitasatosporales</taxon>
        <taxon>Streptomycetaceae</taxon>
        <taxon>Embleya</taxon>
    </lineage>
</organism>
<comment type="caution">
    <text evidence="1">The sequence shown here is derived from an EMBL/GenBank/DDBJ whole genome shotgun (WGS) entry which is preliminary data.</text>
</comment>
<dbReference type="Proteomes" id="UP000190037">
    <property type="component" value="Unassembled WGS sequence"/>
</dbReference>
<dbReference type="EMBL" id="MWQN01000006">
    <property type="protein sequence ID" value="OPC76583.1"/>
    <property type="molecule type" value="Genomic_DNA"/>
</dbReference>
<dbReference type="Gene3D" id="1.25.40.10">
    <property type="entry name" value="Tetratricopeptide repeat domain"/>
    <property type="match status" value="1"/>
</dbReference>
<keyword evidence="2" id="KW-1185">Reference proteome</keyword>
<evidence type="ECO:0008006" key="3">
    <source>
        <dbReference type="Google" id="ProtNLM"/>
    </source>
</evidence>
<dbReference type="InterPro" id="IPR011717">
    <property type="entry name" value="TPR-4"/>
</dbReference>
<dbReference type="AlphaFoldDB" id="A0A1T3NIF8"/>
<reference evidence="1 2" key="1">
    <citation type="submission" date="2017-03" db="EMBL/GenBank/DDBJ databases">
        <title>Draft genome sequence of Streptomyces scabrisporus NF3, endophyte isolated from Amphipterygium adstringens.</title>
        <authorList>
            <person name="Vazquez M."/>
            <person name="Ceapa C.D."/>
            <person name="Rodriguez Luna D."/>
            <person name="Sanchez Esquivel S."/>
        </authorList>
    </citation>
    <scope>NUCLEOTIDE SEQUENCE [LARGE SCALE GENOMIC DNA]</scope>
    <source>
        <strain evidence="1 2">NF3</strain>
    </source>
</reference>
<proteinExistence type="predicted"/>
<dbReference type="InterPro" id="IPR011990">
    <property type="entry name" value="TPR-like_helical_dom_sf"/>
</dbReference>
<evidence type="ECO:0000313" key="2">
    <source>
        <dbReference type="Proteomes" id="UP000190037"/>
    </source>
</evidence>
<accession>A0A1T3NIF8</accession>
<gene>
    <name evidence="1" type="ORF">B4N89_46400</name>
</gene>
<protein>
    <recommendedName>
        <fullName evidence="3">Tetratricopeptide repeat protein</fullName>
    </recommendedName>
</protein>
<name>A0A1T3NIF8_9ACTN</name>
<dbReference type="OrthoDB" id="4319448at2"/>
<dbReference type="STRING" id="159449.B4N89_46400"/>